<proteinExistence type="predicted"/>
<evidence type="ECO:0000313" key="2">
    <source>
        <dbReference type="Proteomes" id="UP000479114"/>
    </source>
</evidence>
<evidence type="ECO:0000313" key="1">
    <source>
        <dbReference type="EMBL" id="QHW35542.1"/>
    </source>
</evidence>
<dbReference type="KEGG" id="prz:GZH47_32160"/>
<reference evidence="1 2" key="1">
    <citation type="submission" date="2020-02" db="EMBL/GenBank/DDBJ databases">
        <title>Paenibacillus sp. nov., isolated from rhizosphere soil of tomato.</title>
        <authorList>
            <person name="Weon H.-Y."/>
            <person name="Lee S.A."/>
        </authorList>
    </citation>
    <scope>NUCLEOTIDE SEQUENCE [LARGE SCALE GENOMIC DNA]</scope>
    <source>
        <strain evidence="1 2">14171R-81</strain>
        <plasmid evidence="1 2">unnamed1</plasmid>
    </source>
</reference>
<geneLocation type="plasmid" evidence="1 2">
    <name>unnamed1</name>
</geneLocation>
<dbReference type="EMBL" id="CP048287">
    <property type="protein sequence ID" value="QHW35542.1"/>
    <property type="molecule type" value="Genomic_DNA"/>
</dbReference>
<name>A0A6C0PCW7_9BACL</name>
<keyword evidence="1" id="KW-0614">Plasmid</keyword>
<dbReference type="RefSeq" id="WP_162645688.1">
    <property type="nucleotide sequence ID" value="NZ_CP048287.1"/>
</dbReference>
<dbReference type="AlphaFoldDB" id="A0A6C0PCW7"/>
<sequence length="159" mass="18051">MKDIVKGWIEGEPYYSLYEVAQKSGALILGNKQNRKITLEHLLEICDSAVSYEGNLILAAVMEIFTSQQGDEQVEKLLKQLGELQKKIKYGLPTRSSVNLYEMGFSDRVLAIELSGLLNKTNDSKKDIAKMLKLDALNVKGIVQKYPDYYNKLLNQYLN</sequence>
<gene>
    <name evidence="1" type="ORF">GZH47_32160</name>
</gene>
<keyword evidence="2" id="KW-1185">Reference proteome</keyword>
<accession>A0A6C0PCW7</accession>
<dbReference type="Proteomes" id="UP000479114">
    <property type="component" value="Plasmid unnamed1"/>
</dbReference>
<protein>
    <submittedName>
        <fullName evidence="1">Uncharacterized protein</fullName>
    </submittedName>
</protein>
<organism evidence="1 2">
    <name type="scientific">Paenibacillus rhizovicinus</name>
    <dbReference type="NCBI Taxonomy" id="2704463"/>
    <lineage>
        <taxon>Bacteria</taxon>
        <taxon>Bacillati</taxon>
        <taxon>Bacillota</taxon>
        <taxon>Bacilli</taxon>
        <taxon>Bacillales</taxon>
        <taxon>Paenibacillaceae</taxon>
        <taxon>Paenibacillus</taxon>
    </lineage>
</organism>